<dbReference type="InterPro" id="IPR046947">
    <property type="entry name" value="LytR-like"/>
</dbReference>
<dbReference type="GO" id="GO:0000156">
    <property type="term" value="F:phosphorelay response regulator activity"/>
    <property type="evidence" value="ECO:0007669"/>
    <property type="project" value="InterPro"/>
</dbReference>
<feature type="domain" description="HTH LytTR-type" evidence="4">
    <location>
        <begin position="127"/>
        <end position="236"/>
    </location>
</feature>
<proteinExistence type="predicted"/>
<dbReference type="Gene3D" id="2.40.50.1020">
    <property type="entry name" value="LytTr DNA-binding domain"/>
    <property type="match status" value="1"/>
</dbReference>
<dbReference type="SMART" id="SM00448">
    <property type="entry name" value="REC"/>
    <property type="match status" value="1"/>
</dbReference>
<dbReference type="Gene3D" id="3.40.50.2300">
    <property type="match status" value="1"/>
</dbReference>
<evidence type="ECO:0000256" key="2">
    <source>
        <dbReference type="PROSITE-ProRule" id="PRU00169"/>
    </source>
</evidence>
<dbReference type="InterPro" id="IPR001789">
    <property type="entry name" value="Sig_transdc_resp-reg_receiver"/>
</dbReference>
<dbReference type="EMBL" id="LHPH01000007">
    <property type="protein sequence ID" value="KPH63817.1"/>
    <property type="molecule type" value="Genomic_DNA"/>
</dbReference>
<dbReference type="PROSITE" id="PS50930">
    <property type="entry name" value="HTH_LYTTR"/>
    <property type="match status" value="1"/>
</dbReference>
<gene>
    <name evidence="5" type="ORF">ADS77_07845</name>
</gene>
<organism evidence="5 6">
    <name type="scientific">Pseudoalteromonas porphyrae</name>
    <dbReference type="NCBI Taxonomy" id="187330"/>
    <lineage>
        <taxon>Bacteria</taxon>
        <taxon>Pseudomonadati</taxon>
        <taxon>Pseudomonadota</taxon>
        <taxon>Gammaproteobacteria</taxon>
        <taxon>Alteromonadales</taxon>
        <taxon>Pseudoalteromonadaceae</taxon>
        <taxon>Pseudoalteromonas</taxon>
    </lineage>
</organism>
<dbReference type="Proteomes" id="UP000037848">
    <property type="component" value="Unassembled WGS sequence"/>
</dbReference>
<evidence type="ECO:0000259" key="4">
    <source>
        <dbReference type="PROSITE" id="PS50930"/>
    </source>
</evidence>
<feature type="modified residue" description="4-aspartylphosphate" evidence="2">
    <location>
        <position position="56"/>
    </location>
</feature>
<keyword evidence="2" id="KW-0597">Phosphoprotein</keyword>
<protein>
    <recommendedName>
        <fullName evidence="7">LytTR family transcriptional regulator</fullName>
    </recommendedName>
</protein>
<evidence type="ECO:0000313" key="6">
    <source>
        <dbReference type="Proteomes" id="UP000037848"/>
    </source>
</evidence>
<dbReference type="AlphaFoldDB" id="A0A0N1EKI3"/>
<accession>A0A0N1EKI3</accession>
<dbReference type="Pfam" id="PF04397">
    <property type="entry name" value="LytTR"/>
    <property type="match status" value="1"/>
</dbReference>
<keyword evidence="1" id="KW-0902">Two-component regulatory system</keyword>
<dbReference type="InterPro" id="IPR007492">
    <property type="entry name" value="LytTR_DNA-bd_dom"/>
</dbReference>
<dbReference type="InterPro" id="IPR011006">
    <property type="entry name" value="CheY-like_superfamily"/>
</dbReference>
<evidence type="ECO:0000256" key="1">
    <source>
        <dbReference type="ARBA" id="ARBA00023012"/>
    </source>
</evidence>
<dbReference type="SMART" id="SM00850">
    <property type="entry name" value="LytTR"/>
    <property type="match status" value="1"/>
</dbReference>
<dbReference type="OrthoDB" id="9781059at2"/>
<evidence type="ECO:0000313" key="5">
    <source>
        <dbReference type="EMBL" id="KPH63817.1"/>
    </source>
</evidence>
<dbReference type="STRING" id="187330.AMS58_02440"/>
<evidence type="ECO:0008006" key="7">
    <source>
        <dbReference type="Google" id="ProtNLM"/>
    </source>
</evidence>
<dbReference type="RefSeq" id="WP_054203423.1">
    <property type="nucleotide sequence ID" value="NZ_LHPH01000007.1"/>
</dbReference>
<dbReference type="PANTHER" id="PTHR37299:SF1">
    <property type="entry name" value="STAGE 0 SPORULATION PROTEIN A HOMOLOG"/>
    <property type="match status" value="1"/>
</dbReference>
<keyword evidence="6" id="KW-1185">Reference proteome</keyword>
<dbReference type="PANTHER" id="PTHR37299">
    <property type="entry name" value="TRANSCRIPTIONAL REGULATOR-RELATED"/>
    <property type="match status" value="1"/>
</dbReference>
<dbReference type="PATRIC" id="fig|187330.3.peg.3608"/>
<dbReference type="GO" id="GO:0003677">
    <property type="term" value="F:DNA binding"/>
    <property type="evidence" value="ECO:0007669"/>
    <property type="project" value="InterPro"/>
</dbReference>
<reference evidence="5 6" key="1">
    <citation type="submission" date="2015-08" db="EMBL/GenBank/DDBJ databases">
        <title>Draft Genome Sequence of Pseudoalteromonas porphyrae UCD-SED14.</title>
        <authorList>
            <person name="Coil D.A."/>
            <person name="Jospin G."/>
            <person name="Lee R.D."/>
            <person name="Eisen J.A."/>
        </authorList>
    </citation>
    <scope>NUCLEOTIDE SEQUENCE [LARGE SCALE GENOMIC DNA]</scope>
    <source>
        <strain evidence="5 6">UCD-SED14</strain>
    </source>
</reference>
<evidence type="ECO:0000259" key="3">
    <source>
        <dbReference type="PROSITE" id="PS50110"/>
    </source>
</evidence>
<comment type="caution">
    <text evidence="5">The sequence shown here is derived from an EMBL/GenBank/DDBJ whole genome shotgun (WGS) entry which is preliminary data.</text>
</comment>
<dbReference type="Pfam" id="PF00072">
    <property type="entry name" value="Response_reg"/>
    <property type="match status" value="1"/>
</dbReference>
<dbReference type="PROSITE" id="PS50110">
    <property type="entry name" value="RESPONSE_REGULATORY"/>
    <property type="match status" value="1"/>
</dbReference>
<sequence length="237" mass="27194">MKKVLMVEDEFMVAKRLKRFIENAFDEQKIELHICTNLDDAYDYLADHPIDVLFLDLNLQGKDGFELLKHTLCESFHTIIVSANSDRAIDAFDIGVLDFVAKPFTQERIKKAINRLQQQHNGASKYLTYKYLGKIELLPIEDILYIKADGHYSVIVTKAQQNRGTKQILHDKNLDKLLTLLSPDFIRIHRSYVLPISNIKALLSEEGSKYNVQLHTGEQLPIGRTRLSTLKAKINGE</sequence>
<name>A0A0N1EKI3_9GAMM</name>
<feature type="domain" description="Response regulatory" evidence="3">
    <location>
        <begin position="3"/>
        <end position="117"/>
    </location>
</feature>
<dbReference type="SUPFAM" id="SSF52172">
    <property type="entry name" value="CheY-like"/>
    <property type="match status" value="1"/>
</dbReference>